<accession>A0A250XGU4</accession>
<proteinExistence type="inferred from homology"/>
<feature type="domain" description="Septin-type G" evidence="3">
    <location>
        <begin position="55"/>
        <end position="342"/>
    </location>
</feature>
<dbReference type="AlphaFoldDB" id="A0A250XGU4"/>
<organism evidence="4 5">
    <name type="scientific">Chlamydomonas eustigma</name>
    <dbReference type="NCBI Taxonomy" id="1157962"/>
    <lineage>
        <taxon>Eukaryota</taxon>
        <taxon>Viridiplantae</taxon>
        <taxon>Chlorophyta</taxon>
        <taxon>core chlorophytes</taxon>
        <taxon>Chlorophyceae</taxon>
        <taxon>CS clade</taxon>
        <taxon>Chlamydomonadales</taxon>
        <taxon>Chlamydomonadaceae</taxon>
        <taxon>Chlamydomonas</taxon>
    </lineage>
</organism>
<evidence type="ECO:0000259" key="3">
    <source>
        <dbReference type="PROSITE" id="PS51719"/>
    </source>
</evidence>
<dbReference type="Pfam" id="PF00735">
    <property type="entry name" value="Septin"/>
    <property type="match status" value="1"/>
</dbReference>
<dbReference type="Gene3D" id="3.40.50.300">
    <property type="entry name" value="P-loop containing nucleotide triphosphate hydrolases"/>
    <property type="match status" value="1"/>
</dbReference>
<evidence type="ECO:0000256" key="1">
    <source>
        <dbReference type="RuleBase" id="RU004560"/>
    </source>
</evidence>
<keyword evidence="1" id="KW-0547">Nucleotide-binding</keyword>
<evidence type="ECO:0000256" key="2">
    <source>
        <dbReference type="SAM" id="MobiDB-lite"/>
    </source>
</evidence>
<dbReference type="EMBL" id="BEGY01000078">
    <property type="protein sequence ID" value="GAX82305.1"/>
    <property type="molecule type" value="Genomic_DNA"/>
</dbReference>
<keyword evidence="1" id="KW-0342">GTP-binding</keyword>
<protein>
    <recommendedName>
        <fullName evidence="3">Septin-type G domain-containing protein</fullName>
    </recommendedName>
</protein>
<feature type="region of interest" description="Disordered" evidence="2">
    <location>
        <begin position="391"/>
        <end position="418"/>
    </location>
</feature>
<name>A0A250XGU4_9CHLO</name>
<comment type="caution">
    <text evidence="4">The sequence shown here is derived from an EMBL/GenBank/DDBJ whole genome shotgun (WGS) entry which is preliminary data.</text>
</comment>
<dbReference type="InterPro" id="IPR027417">
    <property type="entry name" value="P-loop_NTPase"/>
</dbReference>
<dbReference type="SUPFAM" id="SSF52540">
    <property type="entry name" value="P-loop containing nucleoside triphosphate hydrolases"/>
    <property type="match status" value="1"/>
</dbReference>
<evidence type="ECO:0000313" key="5">
    <source>
        <dbReference type="Proteomes" id="UP000232323"/>
    </source>
</evidence>
<dbReference type="PROSITE" id="PS51719">
    <property type="entry name" value="G_SEPTIN"/>
    <property type="match status" value="1"/>
</dbReference>
<gene>
    <name evidence="4" type="ORF">CEUSTIGMA_g9734.t1</name>
</gene>
<dbReference type="GO" id="GO:0005525">
    <property type="term" value="F:GTP binding"/>
    <property type="evidence" value="ECO:0007669"/>
    <property type="project" value="UniProtKB-KW"/>
</dbReference>
<dbReference type="PRINTS" id="PR00449">
    <property type="entry name" value="RASTRNSFRMNG"/>
</dbReference>
<sequence length="418" mass="47550">MATPSGFEGDFPKDQPFDRRFSISSTISAAARASLVNQGDGLLGTRRPRPHKIWVKKYIKLLVVGDSGLGKTTLIRSLMSTPGDRLKVHDGSYTPTEQFLKDPDSLCSTISWRDEEDRVIWIYKIQDTPGYSDRIDLDASIKMTLDLVEAQNKKWLDLEQSSNRSQDLREVEDPRIDLCLFCLGPHRLKPSDLKFMYEVGQHVPIVPVVTKADTMTIREAGIYRSEVASKIANPMLPGIRDHINVFHFERDSMVRSGLTDNGSPVPPFLVIASNDINEEMNSSEPALFWPERRYPWGTAEAFNKEHSDLLSLRSLLFKDALEEINRTKRQRYEAWRRSQLNQLKMGQKLRRMLLFTIVPAVMCLQIGRKGIKLAHVKNVVKTVVREVGKRLPRRSKAVKSKPAQVPAPPPPPPKKGWF</sequence>
<dbReference type="InterPro" id="IPR030379">
    <property type="entry name" value="G_SEPTIN_dom"/>
</dbReference>
<dbReference type="OrthoDB" id="416553at2759"/>
<reference evidence="4 5" key="1">
    <citation type="submission" date="2017-08" db="EMBL/GenBank/DDBJ databases">
        <title>Acidophilic green algal genome provides insights into adaptation to an acidic environment.</title>
        <authorList>
            <person name="Hirooka S."/>
            <person name="Hirose Y."/>
            <person name="Kanesaki Y."/>
            <person name="Higuchi S."/>
            <person name="Fujiwara T."/>
            <person name="Onuma R."/>
            <person name="Era A."/>
            <person name="Ohbayashi R."/>
            <person name="Uzuka A."/>
            <person name="Nozaki H."/>
            <person name="Yoshikawa H."/>
            <person name="Miyagishima S.Y."/>
        </authorList>
    </citation>
    <scope>NUCLEOTIDE SEQUENCE [LARGE SCALE GENOMIC DNA]</scope>
    <source>
        <strain evidence="4 5">NIES-2499</strain>
    </source>
</reference>
<dbReference type="PANTHER" id="PTHR18884">
    <property type="entry name" value="SEPTIN"/>
    <property type="match status" value="1"/>
</dbReference>
<evidence type="ECO:0000313" key="4">
    <source>
        <dbReference type="EMBL" id="GAX82305.1"/>
    </source>
</evidence>
<dbReference type="Proteomes" id="UP000232323">
    <property type="component" value="Unassembled WGS sequence"/>
</dbReference>
<keyword evidence="5" id="KW-1185">Reference proteome</keyword>
<comment type="similarity">
    <text evidence="1">Belongs to the TRAFAC class TrmE-Era-EngA-EngB-Septin-like GTPase superfamily. Septin GTPase family.</text>
</comment>
<feature type="compositionally biased region" description="Pro residues" evidence="2">
    <location>
        <begin position="405"/>
        <end position="418"/>
    </location>
</feature>